<reference evidence="3 4" key="1">
    <citation type="journal article" date="2004" name="Science">
        <title>The genome of the diatom Thalassiosira pseudonana: ecology, evolution, and metabolism.</title>
        <authorList>
            <person name="Armbrust E.V."/>
            <person name="Berges J.A."/>
            <person name="Bowler C."/>
            <person name="Green B.R."/>
            <person name="Martinez D."/>
            <person name="Putnam N.H."/>
            <person name="Zhou S."/>
            <person name="Allen A.E."/>
            <person name="Apt K.E."/>
            <person name="Bechner M."/>
            <person name="Brzezinski M.A."/>
            <person name="Chaal B.K."/>
            <person name="Chiovitti A."/>
            <person name="Davis A.K."/>
            <person name="Demarest M.S."/>
            <person name="Detter J.C."/>
            <person name="Glavina T."/>
            <person name="Goodstein D."/>
            <person name="Hadi M.Z."/>
            <person name="Hellsten U."/>
            <person name="Hildebrand M."/>
            <person name="Jenkins B.D."/>
            <person name="Jurka J."/>
            <person name="Kapitonov V.V."/>
            <person name="Kroger N."/>
            <person name="Lau W.W."/>
            <person name="Lane T.W."/>
            <person name="Larimer F.W."/>
            <person name="Lippmeier J.C."/>
            <person name="Lucas S."/>
            <person name="Medina M."/>
            <person name="Montsant A."/>
            <person name="Obornik M."/>
            <person name="Parker M.S."/>
            <person name="Palenik B."/>
            <person name="Pazour G.J."/>
            <person name="Richardson P.M."/>
            <person name="Rynearson T.A."/>
            <person name="Saito M.A."/>
            <person name="Schwartz D.C."/>
            <person name="Thamatrakoln K."/>
            <person name="Valentin K."/>
            <person name="Vardi A."/>
            <person name="Wilkerson F.P."/>
            <person name="Rokhsar D.S."/>
        </authorList>
    </citation>
    <scope>NUCLEOTIDE SEQUENCE [LARGE SCALE GENOMIC DNA]</scope>
    <source>
        <strain evidence="3 4">CCMP1335</strain>
    </source>
</reference>
<accession>B8BRW0</accession>
<dbReference type="InParanoid" id="B8BRW0"/>
<keyword evidence="4" id="KW-1185">Reference proteome</keyword>
<evidence type="ECO:0000313" key="4">
    <source>
        <dbReference type="Proteomes" id="UP000001449"/>
    </source>
</evidence>
<dbReference type="HOGENOM" id="CLU_286449_0_0_1"/>
<reference evidence="3 4" key="2">
    <citation type="journal article" date="2008" name="Nature">
        <title>The Phaeodactylum genome reveals the evolutionary history of diatom genomes.</title>
        <authorList>
            <person name="Bowler C."/>
            <person name="Allen A.E."/>
            <person name="Badger J.H."/>
            <person name="Grimwood J."/>
            <person name="Jabbari K."/>
            <person name="Kuo A."/>
            <person name="Maheswari U."/>
            <person name="Martens C."/>
            <person name="Maumus F."/>
            <person name="Otillar R.P."/>
            <person name="Rayko E."/>
            <person name="Salamov A."/>
            <person name="Vandepoele K."/>
            <person name="Beszteri B."/>
            <person name="Gruber A."/>
            <person name="Heijde M."/>
            <person name="Katinka M."/>
            <person name="Mock T."/>
            <person name="Valentin K."/>
            <person name="Verret F."/>
            <person name="Berges J.A."/>
            <person name="Brownlee C."/>
            <person name="Cadoret J.P."/>
            <person name="Chiovitti A."/>
            <person name="Choi C.J."/>
            <person name="Coesel S."/>
            <person name="De Martino A."/>
            <person name="Detter J.C."/>
            <person name="Durkin C."/>
            <person name="Falciatore A."/>
            <person name="Fournet J."/>
            <person name="Haruta M."/>
            <person name="Huysman M.J."/>
            <person name="Jenkins B.D."/>
            <person name="Jiroutova K."/>
            <person name="Jorgensen R.E."/>
            <person name="Joubert Y."/>
            <person name="Kaplan A."/>
            <person name="Kroger N."/>
            <person name="Kroth P.G."/>
            <person name="La Roche J."/>
            <person name="Lindquist E."/>
            <person name="Lommer M."/>
            <person name="Martin-Jezequel V."/>
            <person name="Lopez P.J."/>
            <person name="Lucas S."/>
            <person name="Mangogna M."/>
            <person name="McGinnis K."/>
            <person name="Medlin L.K."/>
            <person name="Montsant A."/>
            <person name="Oudot-Le Secq M.P."/>
            <person name="Napoli C."/>
            <person name="Obornik M."/>
            <person name="Parker M.S."/>
            <person name="Petit J.L."/>
            <person name="Porcel B.M."/>
            <person name="Poulsen N."/>
            <person name="Robison M."/>
            <person name="Rychlewski L."/>
            <person name="Rynearson T.A."/>
            <person name="Schmutz J."/>
            <person name="Shapiro H."/>
            <person name="Siaut M."/>
            <person name="Stanley M."/>
            <person name="Sussman M.R."/>
            <person name="Taylor A.R."/>
            <person name="Vardi A."/>
            <person name="von Dassow P."/>
            <person name="Vyverman W."/>
            <person name="Willis A."/>
            <person name="Wyrwicz L.S."/>
            <person name="Rokhsar D.S."/>
            <person name="Weissenbach J."/>
            <person name="Armbrust E.V."/>
            <person name="Green B.R."/>
            <person name="Van de Peer Y."/>
            <person name="Grigoriev I.V."/>
        </authorList>
    </citation>
    <scope>NUCLEOTIDE SEQUENCE [LARGE SCALE GENOMIC DNA]</scope>
    <source>
        <strain evidence="3 4">CCMP1335</strain>
    </source>
</reference>
<dbReference type="KEGG" id="tps:THAPSDRAFT_20984"/>
<feature type="compositionally biased region" description="Polar residues" evidence="1">
    <location>
        <begin position="143"/>
        <end position="158"/>
    </location>
</feature>
<dbReference type="AlphaFoldDB" id="B8BRW0"/>
<sequence>MNGEDNATSSNSDASSESTTSFSSSTTSKVKSDVQSAEEHQDFPFDFVLKDDDVEDCVDNDDHSSNESENDNFSSPAESLNNSEVLPSVSLKNDASVISAVQIGQHIEVNDEPDAKCKMNPVLSTNIKQEDMNDIVHSDAKQSTDSTPIPESSQQTTSPTFDVIWDIVTQSDPRFKNKAVSPNNKSTQLGIEGWMIFCRLLALAHYQESQRRFASRHLQQMMRHKHSSGGYLGNSDYSPSGSRMVNPNEVVVVVDNPPPGPPALISVTTLMEVESAMSKGVGNVDEIIQGWPYCPLPLPELDLDHIFITSTGPRSYYTKKRVTIEPFSSSSDGDFVLRFHVDDGEVVVVRRSYSDFAWLNDILKLHKRRGHGNLFGRILPPFPPKQGLPSLLLPASRRAQKDATERALSVAKSGVSVVKSLAKSFWGIYVAPAGSVESSPSKSNTEQTRNKIKLPSTNAVHWSSSLRSDEDVSIEIACRLQRYLNYLLESQALSTSFPLNAILKASQSGLESAKQVLQEHTKQRKSRATNQNTSSSSKTSSAAAIWATLLSKKSSSYFNQRDDDDTSWLRTAARAAMSLQFHGILETTGHESTSAKIQHASLPRFGNQSKGSWDEDDTNGQSKQQQQIAEDAVACFEAGVVNIDSELESEDDIGGYDLLPSPGPSEEHRVLNAIDNRDRSPRSLQKSLQLSGLRFVYGVTEDTPDTNSTDVNLGSVKADNDVEKLKGIIKSVDHILHKLHESSMSIQTSCCDRNKIQLGLLRNIDSLSASRGEVISQSSLVSGVASLEKYSWDIEKSNRILSSDLLWQSSLASSAAAATDEVREAVKDSKTAMRAKAAAFTAAKRAKEAYEALDNSSSSDEINAAQWEASSTQSHAIHATVVEYEANIAKKRAAVSLANDVKCWNAHRRREMLQSCIHFAKAQRDACRQAAEAWESLRGGIIESSFTSVATGEIRNPTSAVGDDLPDYTSTIVSSLDEPDVNKNVRSSKDYLFPSTPALETPSNSILTNDVFSINEDDLVSSGQDWDDVEHFSESDEVTKKAALSVASSSTVSLPEAFADTHKLSESHQITANQSSSEKDDSFDNVYHLAPPNLSHLDNDHFALHNDAISSEGSGDEDEATDVGGYHPSENTNMTMSMQSLIDGLLSWGGDDERTKDLGYQAAGNNITLFDYD</sequence>
<dbReference type="CDD" id="cd06093">
    <property type="entry name" value="PX_domain"/>
    <property type="match status" value="1"/>
</dbReference>
<feature type="region of interest" description="Disordered" evidence="1">
    <location>
        <begin position="138"/>
        <end position="158"/>
    </location>
</feature>
<dbReference type="EMBL" id="CM000638">
    <property type="protein sequence ID" value="EED96026.1"/>
    <property type="molecule type" value="Genomic_DNA"/>
</dbReference>
<feature type="region of interest" description="Disordered" evidence="1">
    <location>
        <begin position="514"/>
        <end position="537"/>
    </location>
</feature>
<dbReference type="eggNOG" id="ENOG502QYB6">
    <property type="taxonomic scope" value="Eukaryota"/>
</dbReference>
<evidence type="ECO:0000259" key="2">
    <source>
        <dbReference type="SMART" id="SM00312"/>
    </source>
</evidence>
<organism evidence="3 4">
    <name type="scientific">Thalassiosira pseudonana</name>
    <name type="common">Marine diatom</name>
    <name type="synonym">Cyclotella nana</name>
    <dbReference type="NCBI Taxonomy" id="35128"/>
    <lineage>
        <taxon>Eukaryota</taxon>
        <taxon>Sar</taxon>
        <taxon>Stramenopiles</taxon>
        <taxon>Ochrophyta</taxon>
        <taxon>Bacillariophyta</taxon>
        <taxon>Coscinodiscophyceae</taxon>
        <taxon>Thalassiosirophycidae</taxon>
        <taxon>Thalassiosirales</taxon>
        <taxon>Thalassiosiraceae</taxon>
        <taxon>Thalassiosira</taxon>
    </lineage>
</organism>
<dbReference type="Proteomes" id="UP000001449">
    <property type="component" value="Chromosome 1"/>
</dbReference>
<name>B8BRW0_THAPS</name>
<dbReference type="PaxDb" id="35128-Thaps20984"/>
<feature type="compositionally biased region" description="Polar residues" evidence="1">
    <location>
        <begin position="619"/>
        <end position="628"/>
    </location>
</feature>
<feature type="compositionally biased region" description="Low complexity" evidence="1">
    <location>
        <begin position="1"/>
        <end position="28"/>
    </location>
</feature>
<feature type="region of interest" description="Disordered" evidence="1">
    <location>
        <begin position="1107"/>
        <end position="1133"/>
    </location>
</feature>
<evidence type="ECO:0000313" key="3">
    <source>
        <dbReference type="EMBL" id="EED96026.1"/>
    </source>
</evidence>
<protein>
    <recommendedName>
        <fullName evidence="2">PX domain-containing protein</fullName>
    </recommendedName>
</protein>
<feature type="compositionally biased region" description="Low complexity" evidence="1">
    <location>
        <begin position="528"/>
        <end position="537"/>
    </location>
</feature>
<feature type="region of interest" description="Disordered" evidence="1">
    <location>
        <begin position="590"/>
        <end position="628"/>
    </location>
</feature>
<dbReference type="GeneID" id="7449048"/>
<dbReference type="RefSeq" id="XP_002286385.1">
    <property type="nucleotide sequence ID" value="XM_002286349.1"/>
</dbReference>
<dbReference type="SUPFAM" id="SSF64268">
    <property type="entry name" value="PX domain"/>
    <property type="match status" value="1"/>
</dbReference>
<proteinExistence type="predicted"/>
<evidence type="ECO:0000256" key="1">
    <source>
        <dbReference type="SAM" id="MobiDB-lite"/>
    </source>
</evidence>
<dbReference type="InterPro" id="IPR001683">
    <property type="entry name" value="PX_dom"/>
</dbReference>
<feature type="compositionally biased region" description="Basic and acidic residues" evidence="1">
    <location>
        <begin position="37"/>
        <end position="51"/>
    </location>
</feature>
<dbReference type="SMART" id="SM00312">
    <property type="entry name" value="PX"/>
    <property type="match status" value="1"/>
</dbReference>
<dbReference type="Gene3D" id="3.30.1520.10">
    <property type="entry name" value="Phox-like domain"/>
    <property type="match status" value="1"/>
</dbReference>
<dbReference type="Pfam" id="PF00787">
    <property type="entry name" value="PX"/>
    <property type="match status" value="1"/>
</dbReference>
<dbReference type="InterPro" id="IPR036871">
    <property type="entry name" value="PX_dom_sf"/>
</dbReference>
<feature type="compositionally biased region" description="Polar residues" evidence="1">
    <location>
        <begin position="1067"/>
        <end position="1076"/>
    </location>
</feature>
<feature type="domain" description="PX" evidence="2">
    <location>
        <begin position="316"/>
        <end position="506"/>
    </location>
</feature>
<feature type="region of interest" description="Disordered" evidence="1">
    <location>
        <begin position="1"/>
        <end position="81"/>
    </location>
</feature>
<dbReference type="GO" id="GO:0035091">
    <property type="term" value="F:phosphatidylinositol binding"/>
    <property type="evidence" value="ECO:0007669"/>
    <property type="project" value="InterPro"/>
</dbReference>
<feature type="region of interest" description="Disordered" evidence="1">
    <location>
        <begin position="1064"/>
        <end position="1084"/>
    </location>
</feature>
<dbReference type="OMA" id="ECTRTSK"/>
<gene>
    <name evidence="3" type="ORF">THAPSDRAFT_20984</name>
</gene>